<protein>
    <submittedName>
        <fullName evidence="6">Crp/Fnr family transcriptional regulator</fullName>
    </submittedName>
</protein>
<dbReference type="PROSITE" id="PS50042">
    <property type="entry name" value="CNMP_BINDING_3"/>
    <property type="match status" value="1"/>
</dbReference>
<accession>A0A4D7APS2</accession>
<dbReference type="Proteomes" id="UP000298642">
    <property type="component" value="Chromosome"/>
</dbReference>
<dbReference type="SMART" id="SM00419">
    <property type="entry name" value="HTH_CRP"/>
    <property type="match status" value="1"/>
</dbReference>
<dbReference type="GO" id="GO:0003700">
    <property type="term" value="F:DNA-binding transcription factor activity"/>
    <property type="evidence" value="ECO:0007669"/>
    <property type="project" value="TreeGrafter"/>
</dbReference>
<organism evidence="6 7">
    <name type="scientific">Dysosmobacter welbionis</name>
    <dbReference type="NCBI Taxonomy" id="2093857"/>
    <lineage>
        <taxon>Bacteria</taxon>
        <taxon>Bacillati</taxon>
        <taxon>Bacillota</taxon>
        <taxon>Clostridia</taxon>
        <taxon>Eubacteriales</taxon>
        <taxon>Oscillospiraceae</taxon>
        <taxon>Dysosmobacter</taxon>
    </lineage>
</organism>
<dbReference type="AlphaFoldDB" id="A0A4D7APS2"/>
<dbReference type="PANTHER" id="PTHR24567">
    <property type="entry name" value="CRP FAMILY TRANSCRIPTIONAL REGULATORY PROTEIN"/>
    <property type="match status" value="1"/>
</dbReference>
<dbReference type="GO" id="GO:0005829">
    <property type="term" value="C:cytosol"/>
    <property type="evidence" value="ECO:0007669"/>
    <property type="project" value="TreeGrafter"/>
</dbReference>
<keyword evidence="2" id="KW-0238">DNA-binding</keyword>
<dbReference type="SUPFAM" id="SSF46785">
    <property type="entry name" value="Winged helix' DNA-binding domain"/>
    <property type="match status" value="1"/>
</dbReference>
<dbReference type="EMBL" id="CP034413">
    <property type="protein sequence ID" value="QCI59621.1"/>
    <property type="molecule type" value="Genomic_DNA"/>
</dbReference>
<dbReference type="InterPro" id="IPR012318">
    <property type="entry name" value="HTH_CRP"/>
</dbReference>
<dbReference type="PROSITE" id="PS51063">
    <property type="entry name" value="HTH_CRP_2"/>
    <property type="match status" value="1"/>
</dbReference>
<evidence type="ECO:0000259" key="4">
    <source>
        <dbReference type="PROSITE" id="PS50042"/>
    </source>
</evidence>
<sequence>MEVSTALLLRTPLFRGIPQEALPALLEGLGARKRRCGRGEVVLRRGERADRLGLVLSGTLHIVKEDFWGSRTIVGLARSGEVFAEAYACLGGEPLEVAVLAVADAEVLFLNSVQALSCARPGAAEFTRNLLTILAGRNLTLTRKIGHMARRTTRDKLLSYLSAQAMQAGGPEFDIPLDRQQLADYLAVDRSAMSTALGKLRDEGVLTFQKNHFHLLQQMEQTD</sequence>
<dbReference type="GO" id="GO:0003677">
    <property type="term" value="F:DNA binding"/>
    <property type="evidence" value="ECO:0007669"/>
    <property type="project" value="UniProtKB-KW"/>
</dbReference>
<dbReference type="PANTHER" id="PTHR24567:SF58">
    <property type="entry name" value="CYCLIC AMP-BINDING REGULATORY PROTEIN"/>
    <property type="match status" value="1"/>
</dbReference>
<dbReference type="Pfam" id="PF13545">
    <property type="entry name" value="HTH_Crp_2"/>
    <property type="match status" value="1"/>
</dbReference>
<dbReference type="Pfam" id="PF00027">
    <property type="entry name" value="cNMP_binding"/>
    <property type="match status" value="1"/>
</dbReference>
<dbReference type="KEGG" id="obj:EIO64_10630"/>
<reference evidence="7" key="1">
    <citation type="submission" date="2018-12" db="EMBL/GenBank/DDBJ databases">
        <title>Dusodibacter welbiota gen. nov., sp. nov., isolated from human faeces and emended description of the Oscillibacter genus.</title>
        <authorList>
            <person name="Le Roy T."/>
            <person name="Van der Smissen P."/>
            <person name="Delzenne N."/>
            <person name="Muccioli G."/>
            <person name="Collet J.F."/>
            <person name="Cani P.D."/>
        </authorList>
    </citation>
    <scope>NUCLEOTIDE SEQUENCE [LARGE SCALE GENOMIC DNA]</scope>
    <source>
        <strain evidence="7">J115</strain>
    </source>
</reference>
<dbReference type="SUPFAM" id="SSF51206">
    <property type="entry name" value="cAMP-binding domain-like"/>
    <property type="match status" value="1"/>
</dbReference>
<dbReference type="Gene3D" id="2.60.120.10">
    <property type="entry name" value="Jelly Rolls"/>
    <property type="match status" value="1"/>
</dbReference>
<gene>
    <name evidence="6" type="ORF">EIO64_10630</name>
</gene>
<evidence type="ECO:0000256" key="2">
    <source>
        <dbReference type="ARBA" id="ARBA00023125"/>
    </source>
</evidence>
<dbReference type="SMART" id="SM00100">
    <property type="entry name" value="cNMP"/>
    <property type="match status" value="1"/>
</dbReference>
<evidence type="ECO:0000259" key="5">
    <source>
        <dbReference type="PROSITE" id="PS51063"/>
    </source>
</evidence>
<feature type="domain" description="Cyclic nucleotide-binding" evidence="4">
    <location>
        <begin position="13"/>
        <end position="111"/>
    </location>
</feature>
<evidence type="ECO:0000313" key="6">
    <source>
        <dbReference type="EMBL" id="QCI59621.1"/>
    </source>
</evidence>
<dbReference type="InterPro" id="IPR050397">
    <property type="entry name" value="Env_Response_Regulators"/>
</dbReference>
<dbReference type="InterPro" id="IPR036390">
    <property type="entry name" value="WH_DNA-bd_sf"/>
</dbReference>
<keyword evidence="3" id="KW-0804">Transcription</keyword>
<proteinExistence type="predicted"/>
<evidence type="ECO:0000313" key="7">
    <source>
        <dbReference type="Proteomes" id="UP000298642"/>
    </source>
</evidence>
<evidence type="ECO:0000256" key="3">
    <source>
        <dbReference type="ARBA" id="ARBA00023163"/>
    </source>
</evidence>
<dbReference type="RefSeq" id="WP_136891341.1">
    <property type="nucleotide sequence ID" value="NZ_CP034413.3"/>
</dbReference>
<feature type="domain" description="HTH crp-type" evidence="5">
    <location>
        <begin position="151"/>
        <end position="220"/>
    </location>
</feature>
<dbReference type="CDD" id="cd00038">
    <property type="entry name" value="CAP_ED"/>
    <property type="match status" value="1"/>
</dbReference>
<dbReference type="InterPro" id="IPR018490">
    <property type="entry name" value="cNMP-bd_dom_sf"/>
</dbReference>
<dbReference type="InterPro" id="IPR000595">
    <property type="entry name" value="cNMP-bd_dom"/>
</dbReference>
<name>A0A4D7APS2_9FIRM</name>
<keyword evidence="7" id="KW-1185">Reference proteome</keyword>
<evidence type="ECO:0000256" key="1">
    <source>
        <dbReference type="ARBA" id="ARBA00023015"/>
    </source>
</evidence>
<dbReference type="InterPro" id="IPR014710">
    <property type="entry name" value="RmlC-like_jellyroll"/>
</dbReference>
<keyword evidence="1" id="KW-0805">Transcription regulation</keyword>